<name>G4Z2E7_PHYSP</name>
<gene>
    <name evidence="2" type="ORF">PHYSODRAFT_285355</name>
</gene>
<keyword evidence="3" id="KW-1185">Reference proteome</keyword>
<proteinExistence type="predicted"/>
<reference evidence="2 3" key="1">
    <citation type="journal article" date="2006" name="Science">
        <title>Phytophthora genome sequences uncover evolutionary origins and mechanisms of pathogenesis.</title>
        <authorList>
            <person name="Tyler B.M."/>
            <person name="Tripathy S."/>
            <person name="Zhang X."/>
            <person name="Dehal P."/>
            <person name="Jiang R.H."/>
            <person name="Aerts A."/>
            <person name="Arredondo F.D."/>
            <person name="Baxter L."/>
            <person name="Bensasson D."/>
            <person name="Beynon J.L."/>
            <person name="Chapman J."/>
            <person name="Damasceno C.M."/>
            <person name="Dorrance A.E."/>
            <person name="Dou D."/>
            <person name="Dickerman A.W."/>
            <person name="Dubchak I.L."/>
            <person name="Garbelotto M."/>
            <person name="Gijzen M."/>
            <person name="Gordon S.G."/>
            <person name="Govers F."/>
            <person name="Grunwald N.J."/>
            <person name="Huang W."/>
            <person name="Ivors K.L."/>
            <person name="Jones R.W."/>
            <person name="Kamoun S."/>
            <person name="Krampis K."/>
            <person name="Lamour K.H."/>
            <person name="Lee M.K."/>
            <person name="McDonald W.H."/>
            <person name="Medina M."/>
            <person name="Meijer H.J."/>
            <person name="Nordberg E.K."/>
            <person name="Maclean D.J."/>
            <person name="Ospina-Giraldo M.D."/>
            <person name="Morris P.F."/>
            <person name="Phuntumart V."/>
            <person name="Putnam N.H."/>
            <person name="Rash S."/>
            <person name="Rose J.K."/>
            <person name="Sakihama Y."/>
            <person name="Salamov A.A."/>
            <person name="Savidor A."/>
            <person name="Scheuring C.F."/>
            <person name="Smith B.M."/>
            <person name="Sobral B.W."/>
            <person name="Terry A."/>
            <person name="Torto-Alalibo T.A."/>
            <person name="Win J."/>
            <person name="Xu Z."/>
            <person name="Zhang H."/>
            <person name="Grigoriev I.V."/>
            <person name="Rokhsar D.S."/>
            <person name="Boore J.L."/>
        </authorList>
    </citation>
    <scope>NUCLEOTIDE SEQUENCE [LARGE SCALE GENOMIC DNA]</scope>
    <source>
        <strain evidence="2 3">P6497</strain>
    </source>
</reference>
<dbReference type="RefSeq" id="XP_009522705.1">
    <property type="nucleotide sequence ID" value="XM_009524410.1"/>
</dbReference>
<organism evidence="2 3">
    <name type="scientific">Phytophthora sojae (strain P6497)</name>
    <name type="common">Soybean stem and root rot agent</name>
    <name type="synonym">Phytophthora megasperma f. sp. glycines</name>
    <dbReference type="NCBI Taxonomy" id="1094619"/>
    <lineage>
        <taxon>Eukaryota</taxon>
        <taxon>Sar</taxon>
        <taxon>Stramenopiles</taxon>
        <taxon>Oomycota</taxon>
        <taxon>Peronosporomycetes</taxon>
        <taxon>Peronosporales</taxon>
        <taxon>Peronosporaceae</taxon>
        <taxon>Phytophthora</taxon>
    </lineage>
</organism>
<dbReference type="EMBL" id="JH159153">
    <property type="protein sequence ID" value="EGZ19988.1"/>
    <property type="molecule type" value="Genomic_DNA"/>
</dbReference>
<dbReference type="AlphaFoldDB" id="G4Z2E7"/>
<evidence type="ECO:0000313" key="2">
    <source>
        <dbReference type="EMBL" id="EGZ19988.1"/>
    </source>
</evidence>
<accession>G4Z2E7</accession>
<sequence>MLVRAQAHASYSTRRTNAINPQVKSPLGQHPMAAQKEVQGPCPVSADLVGGEYEPLASLEVALCTNFQTLPPDSGPESPLPSDVLHR</sequence>
<feature type="region of interest" description="Disordered" evidence="1">
    <location>
        <begin position="68"/>
        <end position="87"/>
    </location>
</feature>
<feature type="compositionally biased region" description="Polar residues" evidence="1">
    <location>
        <begin position="9"/>
        <end position="23"/>
    </location>
</feature>
<dbReference type="InParanoid" id="G4Z2E7"/>
<evidence type="ECO:0000313" key="3">
    <source>
        <dbReference type="Proteomes" id="UP000002640"/>
    </source>
</evidence>
<dbReference type="Proteomes" id="UP000002640">
    <property type="component" value="Unassembled WGS sequence"/>
</dbReference>
<dbReference type="KEGG" id="psoj:PHYSODRAFT_285355"/>
<protein>
    <submittedName>
        <fullName evidence="2">Uncharacterized protein</fullName>
    </submittedName>
</protein>
<feature type="region of interest" description="Disordered" evidence="1">
    <location>
        <begin position="1"/>
        <end position="38"/>
    </location>
</feature>
<evidence type="ECO:0000256" key="1">
    <source>
        <dbReference type="SAM" id="MobiDB-lite"/>
    </source>
</evidence>
<dbReference type="GeneID" id="20640024"/>